<gene>
    <name evidence="5" type="ORF">LIER_11088</name>
</gene>
<evidence type="ECO:0000256" key="2">
    <source>
        <dbReference type="SAM" id="MobiDB-lite"/>
    </source>
</evidence>
<keyword evidence="6" id="KW-1185">Reference proteome</keyword>
<dbReference type="Pfam" id="PF05004">
    <property type="entry name" value="IFRD"/>
    <property type="match status" value="2"/>
</dbReference>
<feature type="domain" description="Interferon-related developmental regulator N-terminal" evidence="4">
    <location>
        <begin position="273"/>
        <end position="360"/>
    </location>
</feature>
<comment type="caution">
    <text evidence="5">The sequence shown here is derived from an EMBL/GenBank/DDBJ whole genome shotgun (WGS) entry which is preliminary data.</text>
</comment>
<feature type="domain" description="Interferon-related developmental regulator N-terminal" evidence="4">
    <location>
        <begin position="78"/>
        <end position="270"/>
    </location>
</feature>
<evidence type="ECO:0000259" key="3">
    <source>
        <dbReference type="Pfam" id="PF04836"/>
    </source>
</evidence>
<comment type="similarity">
    <text evidence="1">Belongs to the IFRD family.</text>
</comment>
<evidence type="ECO:0000313" key="6">
    <source>
        <dbReference type="Proteomes" id="UP001454036"/>
    </source>
</evidence>
<feature type="compositionally biased region" description="Basic and acidic residues" evidence="2">
    <location>
        <begin position="521"/>
        <end position="553"/>
    </location>
</feature>
<evidence type="ECO:0008006" key="7">
    <source>
        <dbReference type="Google" id="ProtNLM"/>
    </source>
</evidence>
<feature type="domain" description="Interferon-related developmental regulator C-terminal" evidence="3">
    <location>
        <begin position="407"/>
        <end position="460"/>
    </location>
</feature>
<feature type="region of interest" description="Disordered" evidence="2">
    <location>
        <begin position="575"/>
        <end position="600"/>
    </location>
</feature>
<protein>
    <recommendedName>
        <fullName evidence="7">Interferon-related developmental regulator N-terminal domain-containing protein</fullName>
    </recommendedName>
</protein>
<feature type="compositionally biased region" description="Basic and acidic residues" evidence="2">
    <location>
        <begin position="575"/>
        <end position="593"/>
    </location>
</feature>
<accession>A0AAV3PRV8</accession>
<feature type="region of interest" description="Disordered" evidence="2">
    <location>
        <begin position="481"/>
        <end position="559"/>
    </location>
</feature>
<dbReference type="Proteomes" id="UP001454036">
    <property type="component" value="Unassembled WGS sequence"/>
</dbReference>
<dbReference type="PANTHER" id="PTHR12354">
    <property type="entry name" value="INTERFERON-RELATED DEVELOPMENTAL REGULATOR"/>
    <property type="match status" value="1"/>
</dbReference>
<dbReference type="InterPro" id="IPR039777">
    <property type="entry name" value="IFRD"/>
</dbReference>
<evidence type="ECO:0000313" key="5">
    <source>
        <dbReference type="EMBL" id="GAA0152667.1"/>
    </source>
</evidence>
<dbReference type="Pfam" id="PF04836">
    <property type="entry name" value="IFRD_C"/>
    <property type="match status" value="1"/>
</dbReference>
<evidence type="ECO:0000259" key="4">
    <source>
        <dbReference type="Pfam" id="PF05004"/>
    </source>
</evidence>
<sequence length="772" mass="86718">MGRPKLFLVSYLINNLWKAKKKNMAMFDDYDTDRQSSSSRSSGSSKGDFDDEFNRLINACMLFMRKVANFYQLFSKFSTGATREMELASLIESLSSNIQRITIERNYATLLHRCLNSIKRGSAKEIALASHVIGLLALTIGPGDKAREILEESISLISEAIRSSFEASKISSLLKCLAVATFVGAEEVEKTEKAMQIMWQVVYPKLGPNVAAPKVSPSISTSAISAWSFLLTTTDKWSLNPKTWQESVSFLSSLLEKDDKSLRIAAGEALYKSLRIAAGEALSLIFEIGSLEKFVSMPKGSNDSFSEENSSRKLVHIEGLKSKVGNQAISFSKEAGGKCSAKKILNDQKNTFRDILAFLENGYGPHRSMKFGSGDSLHTSTWAQLVQLRLQLKHFLGGGFMRHMQENIFLHEVFDFTPKRISSGCIGPRMCGTENRLYKSPNSALSKGRTQFRNKQRSLAQLTVKYIKLEEAKKVIEGVVEAQPRRESHRSPRKRSPRRRPVWDRLQMNPKKKQNLRRSPRREDGRVRRPQEPVHSVEHHGRESVCPDGRSKNVAETSQTQAEIEKFIQRGHLKEFVKRDQESSPKKQRESPRRNNRHRSLIPPRITGRIDTISGALVGGGDNSNSRKQYARRVVYRLAPMVTIDREIIIFSEEELEVIKIPHDDPLIISPVIANFLVAGMLVDMGSSADILYLAAYDRLGLPRNLLKPSCTHLTGYIGHSIYPVGIAELDFTVVDISNPSYNCLNGHPILTALRAIVSPLYLKMKFPTTGE</sequence>
<dbReference type="AlphaFoldDB" id="A0AAV3PRV8"/>
<dbReference type="InterPro" id="IPR006921">
    <property type="entry name" value="Interferon-rel_develop_reg_C"/>
</dbReference>
<reference evidence="5 6" key="1">
    <citation type="submission" date="2024-01" db="EMBL/GenBank/DDBJ databases">
        <title>The complete chloroplast genome sequence of Lithospermum erythrorhizon: insights into the phylogenetic relationship among Boraginaceae species and the maternal lineages of purple gromwells.</title>
        <authorList>
            <person name="Okada T."/>
            <person name="Watanabe K."/>
        </authorList>
    </citation>
    <scope>NUCLEOTIDE SEQUENCE [LARGE SCALE GENOMIC DNA]</scope>
</reference>
<dbReference type="InterPro" id="IPR007701">
    <property type="entry name" value="Interferon-rel_develop_reg_N"/>
</dbReference>
<feature type="compositionally biased region" description="Basic residues" evidence="2">
    <location>
        <begin position="510"/>
        <end position="520"/>
    </location>
</feature>
<dbReference type="InterPro" id="IPR016024">
    <property type="entry name" value="ARM-type_fold"/>
</dbReference>
<name>A0AAV3PRV8_LITER</name>
<dbReference type="PANTHER" id="PTHR12354:SF1">
    <property type="entry name" value="INTERFERON-RELATED DEVELOPMENTAL REGULATOR 1"/>
    <property type="match status" value="1"/>
</dbReference>
<dbReference type="EMBL" id="BAABME010002023">
    <property type="protein sequence ID" value="GAA0152667.1"/>
    <property type="molecule type" value="Genomic_DNA"/>
</dbReference>
<organism evidence="5 6">
    <name type="scientific">Lithospermum erythrorhizon</name>
    <name type="common">Purple gromwell</name>
    <name type="synonym">Lithospermum officinale var. erythrorhizon</name>
    <dbReference type="NCBI Taxonomy" id="34254"/>
    <lineage>
        <taxon>Eukaryota</taxon>
        <taxon>Viridiplantae</taxon>
        <taxon>Streptophyta</taxon>
        <taxon>Embryophyta</taxon>
        <taxon>Tracheophyta</taxon>
        <taxon>Spermatophyta</taxon>
        <taxon>Magnoliopsida</taxon>
        <taxon>eudicotyledons</taxon>
        <taxon>Gunneridae</taxon>
        <taxon>Pentapetalae</taxon>
        <taxon>asterids</taxon>
        <taxon>lamiids</taxon>
        <taxon>Boraginales</taxon>
        <taxon>Boraginaceae</taxon>
        <taxon>Boraginoideae</taxon>
        <taxon>Lithospermeae</taxon>
        <taxon>Lithospermum</taxon>
    </lineage>
</organism>
<proteinExistence type="inferred from homology"/>
<evidence type="ECO:0000256" key="1">
    <source>
        <dbReference type="ARBA" id="ARBA00008828"/>
    </source>
</evidence>
<dbReference type="SUPFAM" id="SSF48371">
    <property type="entry name" value="ARM repeat"/>
    <property type="match status" value="1"/>
</dbReference>
<feature type="compositionally biased region" description="Basic residues" evidence="2">
    <location>
        <begin position="491"/>
        <end position="500"/>
    </location>
</feature>